<sequence>SCPTPLLSLTLSLLCSPGSDPKIFFCQPRYRLISLLPNPPSQTFLIHLLLPSPLFTMSSEQLPISNDASPAPINPLAAHPVRGTADLLNNPQDAQGRQPASATAASSELASWKVKLTGALRHFADFPIKGIDFVDIMPLFLDPTVHQTLGDALELQVKEGFPTLPDVIVGLDARGFLFGPGLALRLGTGFAPVRKQGKLPGPCVTAEYQKEYGSDFFQMQQDAIKPGQKVLVVDDIIATGGSAKAAADLIKQLGGEIIGYLFILEIPGLNGREKLGDTKTIILLEDA</sequence>
<comment type="similarity">
    <text evidence="5">Belongs to the purine/pyrimidine phosphoribosyltransferase family.</text>
</comment>
<dbReference type="OrthoDB" id="363185at2759"/>
<keyword evidence="9 13" id="KW-0328">Glycosyltransferase</keyword>
<dbReference type="EMBL" id="MJBS01000114">
    <property type="protein sequence ID" value="OHE93710.1"/>
    <property type="molecule type" value="Genomic_DNA"/>
</dbReference>
<evidence type="ECO:0000256" key="5">
    <source>
        <dbReference type="ARBA" id="ARBA00008391"/>
    </source>
</evidence>
<gene>
    <name evidence="13" type="ORF">CORC01_11027</name>
</gene>
<dbReference type="STRING" id="1209926.A0A1G4AX24"/>
<comment type="pathway">
    <text evidence="4">Purine metabolism; AMP biosynthesis via salvage pathway; AMP from adenine: step 1/1.</text>
</comment>
<dbReference type="PANTHER" id="PTHR32315:SF3">
    <property type="entry name" value="ADENINE PHOSPHORIBOSYLTRANSFERASE"/>
    <property type="match status" value="1"/>
</dbReference>
<dbReference type="AlphaFoldDB" id="A0A1G4AX24"/>
<dbReference type="InterPro" id="IPR000836">
    <property type="entry name" value="PRTase_dom"/>
</dbReference>
<evidence type="ECO:0000256" key="6">
    <source>
        <dbReference type="ARBA" id="ARBA00011738"/>
    </source>
</evidence>
<dbReference type="HAMAP" id="MF_00004">
    <property type="entry name" value="Aden_phosphoribosyltr"/>
    <property type="match status" value="1"/>
</dbReference>
<comment type="subunit">
    <text evidence="6">Homodimer.</text>
</comment>
<keyword evidence="10 13" id="KW-0808">Transferase</keyword>
<dbReference type="Gene3D" id="3.40.50.2020">
    <property type="match status" value="1"/>
</dbReference>
<comment type="subcellular location">
    <subcellularLocation>
        <location evidence="3">Cytoplasm</location>
    </subcellularLocation>
</comment>
<evidence type="ECO:0000256" key="10">
    <source>
        <dbReference type="ARBA" id="ARBA00022679"/>
    </source>
</evidence>
<protein>
    <recommendedName>
        <fullName evidence="7">adenine phosphoribosyltransferase</fullName>
        <ecNumber evidence="7">2.4.2.7</ecNumber>
    </recommendedName>
</protein>
<dbReference type="NCBIfam" id="NF002636">
    <property type="entry name" value="PRK02304.1-5"/>
    <property type="match status" value="1"/>
</dbReference>
<dbReference type="InterPro" id="IPR029057">
    <property type="entry name" value="PRTase-like"/>
</dbReference>
<dbReference type="RefSeq" id="XP_022470874.1">
    <property type="nucleotide sequence ID" value="XM_022622654.1"/>
</dbReference>
<evidence type="ECO:0000256" key="8">
    <source>
        <dbReference type="ARBA" id="ARBA00022490"/>
    </source>
</evidence>
<evidence type="ECO:0000256" key="9">
    <source>
        <dbReference type="ARBA" id="ARBA00022676"/>
    </source>
</evidence>
<dbReference type="CDD" id="cd06223">
    <property type="entry name" value="PRTases_typeI"/>
    <property type="match status" value="1"/>
</dbReference>
<dbReference type="SUPFAM" id="SSF53271">
    <property type="entry name" value="PRTase-like"/>
    <property type="match status" value="1"/>
</dbReference>
<dbReference type="NCBIfam" id="TIGR01090">
    <property type="entry name" value="apt"/>
    <property type="match status" value="1"/>
</dbReference>
<dbReference type="GO" id="GO:0002055">
    <property type="term" value="F:adenine binding"/>
    <property type="evidence" value="ECO:0007669"/>
    <property type="project" value="TreeGrafter"/>
</dbReference>
<reference evidence="13 14" key="1">
    <citation type="submission" date="2016-09" db="EMBL/GenBank/DDBJ databases">
        <authorList>
            <person name="Capua I."/>
            <person name="De Benedictis P."/>
            <person name="Joannis T."/>
            <person name="Lombin L.H."/>
            <person name="Cattoli G."/>
        </authorList>
    </citation>
    <scope>NUCLEOTIDE SEQUENCE [LARGE SCALE GENOMIC DNA]</scope>
    <source>
        <strain evidence="13 14">IMI 309357</strain>
    </source>
</reference>
<evidence type="ECO:0000256" key="3">
    <source>
        <dbReference type="ARBA" id="ARBA00004496"/>
    </source>
</evidence>
<dbReference type="GO" id="GO:0005737">
    <property type="term" value="C:cytoplasm"/>
    <property type="evidence" value="ECO:0007669"/>
    <property type="project" value="UniProtKB-SubCell"/>
</dbReference>
<name>A0A1G4AX24_9PEZI</name>
<dbReference type="GO" id="GO:0044209">
    <property type="term" value="P:AMP salvage"/>
    <property type="evidence" value="ECO:0007669"/>
    <property type="project" value="UniProtKB-UniPathway"/>
</dbReference>
<dbReference type="EC" id="2.4.2.7" evidence="7"/>
<keyword evidence="8" id="KW-0963">Cytoplasm</keyword>
<evidence type="ECO:0000313" key="13">
    <source>
        <dbReference type="EMBL" id="OHE93710.1"/>
    </source>
</evidence>
<dbReference type="PANTHER" id="PTHR32315">
    <property type="entry name" value="ADENINE PHOSPHORIBOSYLTRANSFERASE"/>
    <property type="match status" value="1"/>
</dbReference>
<feature type="domain" description="Phosphoribosyltransferase" evidence="12">
    <location>
        <begin position="156"/>
        <end position="261"/>
    </location>
</feature>
<dbReference type="InterPro" id="IPR050054">
    <property type="entry name" value="UPRTase/APRTase"/>
</dbReference>
<dbReference type="InterPro" id="IPR005764">
    <property type="entry name" value="Ade_phspho_trans"/>
</dbReference>
<evidence type="ECO:0000256" key="4">
    <source>
        <dbReference type="ARBA" id="ARBA00004659"/>
    </source>
</evidence>
<dbReference type="Proteomes" id="UP000176998">
    <property type="component" value="Unassembled WGS sequence"/>
</dbReference>
<keyword evidence="11" id="KW-0660">Purine salvage</keyword>
<dbReference type="Pfam" id="PF00156">
    <property type="entry name" value="Pribosyltran"/>
    <property type="match status" value="1"/>
</dbReference>
<dbReference type="GO" id="GO:0016208">
    <property type="term" value="F:AMP binding"/>
    <property type="evidence" value="ECO:0007669"/>
    <property type="project" value="TreeGrafter"/>
</dbReference>
<accession>A0A1G4AX24</accession>
<evidence type="ECO:0000256" key="7">
    <source>
        <dbReference type="ARBA" id="ARBA00011893"/>
    </source>
</evidence>
<proteinExistence type="inferred from homology"/>
<evidence type="ECO:0000313" key="14">
    <source>
        <dbReference type="Proteomes" id="UP000176998"/>
    </source>
</evidence>
<evidence type="ECO:0000256" key="2">
    <source>
        <dbReference type="ARBA" id="ARBA00003968"/>
    </source>
</evidence>
<comment type="caution">
    <text evidence="13">The sequence shown here is derived from an EMBL/GenBank/DDBJ whole genome shotgun (WGS) entry which is preliminary data.</text>
</comment>
<comment type="function">
    <text evidence="2">Catalyzes a salvage reaction resulting in the formation of AMP, that is energically less costly than de novo synthesis.</text>
</comment>
<dbReference type="GO" id="GO:0003999">
    <property type="term" value="F:adenine phosphoribosyltransferase activity"/>
    <property type="evidence" value="ECO:0007669"/>
    <property type="project" value="UniProtKB-EC"/>
</dbReference>
<keyword evidence="14" id="KW-1185">Reference proteome</keyword>
<dbReference type="GO" id="GO:0006166">
    <property type="term" value="P:purine ribonucleoside salvage"/>
    <property type="evidence" value="ECO:0007669"/>
    <property type="project" value="UniProtKB-KW"/>
</dbReference>
<dbReference type="GO" id="GO:0006168">
    <property type="term" value="P:adenine salvage"/>
    <property type="evidence" value="ECO:0007669"/>
    <property type="project" value="InterPro"/>
</dbReference>
<dbReference type="FunFam" id="3.40.50.2020:FF:000004">
    <property type="entry name" value="Adenine phosphoribosyltransferase"/>
    <property type="match status" value="1"/>
</dbReference>
<evidence type="ECO:0000256" key="11">
    <source>
        <dbReference type="ARBA" id="ARBA00022726"/>
    </source>
</evidence>
<dbReference type="GeneID" id="34564164"/>
<evidence type="ECO:0000259" key="12">
    <source>
        <dbReference type="Pfam" id="PF00156"/>
    </source>
</evidence>
<feature type="non-terminal residue" evidence="13">
    <location>
        <position position="1"/>
    </location>
</feature>
<organism evidence="13 14">
    <name type="scientific">Colletotrichum orchidophilum</name>
    <dbReference type="NCBI Taxonomy" id="1209926"/>
    <lineage>
        <taxon>Eukaryota</taxon>
        <taxon>Fungi</taxon>
        <taxon>Dikarya</taxon>
        <taxon>Ascomycota</taxon>
        <taxon>Pezizomycotina</taxon>
        <taxon>Sordariomycetes</taxon>
        <taxon>Hypocreomycetidae</taxon>
        <taxon>Glomerellales</taxon>
        <taxon>Glomerellaceae</taxon>
        <taxon>Colletotrichum</taxon>
    </lineage>
</organism>
<dbReference type="UniPathway" id="UPA00588">
    <property type="reaction ID" value="UER00646"/>
</dbReference>
<evidence type="ECO:0000256" key="1">
    <source>
        <dbReference type="ARBA" id="ARBA00000868"/>
    </source>
</evidence>
<comment type="catalytic activity">
    <reaction evidence="1">
        <text>AMP + diphosphate = 5-phospho-alpha-D-ribose 1-diphosphate + adenine</text>
        <dbReference type="Rhea" id="RHEA:16609"/>
        <dbReference type="ChEBI" id="CHEBI:16708"/>
        <dbReference type="ChEBI" id="CHEBI:33019"/>
        <dbReference type="ChEBI" id="CHEBI:58017"/>
        <dbReference type="ChEBI" id="CHEBI:456215"/>
        <dbReference type="EC" id="2.4.2.7"/>
    </reaction>
</comment>